<keyword evidence="4" id="KW-0735">Signal-anchor</keyword>
<dbReference type="Proteomes" id="UP001161247">
    <property type="component" value="Chromosome 2"/>
</dbReference>
<gene>
    <name evidence="9" type="ORF">OLC1_LOCUS4919</name>
</gene>
<evidence type="ECO:0000256" key="2">
    <source>
        <dbReference type="ARBA" id="ARBA00010271"/>
    </source>
</evidence>
<evidence type="ECO:0000256" key="6">
    <source>
        <dbReference type="SAM" id="MobiDB-lite"/>
    </source>
</evidence>
<comment type="similarity">
    <text evidence="2">Belongs to the glycosyltransferase 47 family.</text>
</comment>
<dbReference type="GO" id="GO:0016757">
    <property type="term" value="F:glycosyltransferase activity"/>
    <property type="evidence" value="ECO:0007669"/>
    <property type="project" value="UniProtKB-KW"/>
</dbReference>
<dbReference type="AlphaFoldDB" id="A0AAV1CG09"/>
<comment type="subcellular location">
    <subcellularLocation>
        <location evidence="1">Golgi apparatus membrane</location>
        <topology evidence="1">Single-pass type II membrane protein</topology>
    </subcellularLocation>
</comment>
<sequence length="411" mass="46861">MAYLGWSKFWFPLTHRASSLNSLRPVQFLTPKMPVKNQHQLASPGENRRILLLVALFFGVVFPAQYLELPYGSGFFPSFYAVKTRVSFMGCFSAGNSSSKFSSNSFTSADHLYETTNAFKFPDDDKDAVGTQGVGSGSDSKDESPSFDFIKVNSRRSPIVFVGRNASSVYKDARHTIRKPENNGVVLKRNLTPSLSSKKRRRTVKKKFKGSEGVVVSLSQMNYMFISNLTSYRAKKPKWTSESDQQLLVAKTLVESSPAVHNDPGLHAPLFRNFSMFKRSYELMEQTLKVYMYTEGERPIFHSPLLRGIYASEGWFMKQLIESKDFVTENPKNAHLFYLPFSSWMLREMLYVPNSHKRRNLVRHLNNYIGLISSRSPFWNRTGGADHFLVACHDWVIVMDICNISLQVLVS</sequence>
<organism evidence="9 10">
    <name type="scientific">Oldenlandia corymbosa var. corymbosa</name>
    <dbReference type="NCBI Taxonomy" id="529605"/>
    <lineage>
        <taxon>Eukaryota</taxon>
        <taxon>Viridiplantae</taxon>
        <taxon>Streptophyta</taxon>
        <taxon>Embryophyta</taxon>
        <taxon>Tracheophyta</taxon>
        <taxon>Spermatophyta</taxon>
        <taxon>Magnoliopsida</taxon>
        <taxon>eudicotyledons</taxon>
        <taxon>Gunneridae</taxon>
        <taxon>Pentapetalae</taxon>
        <taxon>asterids</taxon>
        <taxon>lamiids</taxon>
        <taxon>Gentianales</taxon>
        <taxon>Rubiaceae</taxon>
        <taxon>Rubioideae</taxon>
        <taxon>Spermacoceae</taxon>
        <taxon>Hedyotis-Oldenlandia complex</taxon>
        <taxon>Oldenlandia</taxon>
    </lineage>
</organism>
<proteinExistence type="inferred from homology"/>
<dbReference type="InterPro" id="IPR040911">
    <property type="entry name" value="Exostosin_GT47"/>
</dbReference>
<keyword evidence="7" id="KW-1133">Transmembrane helix</keyword>
<feature type="transmembrane region" description="Helical" evidence="7">
    <location>
        <begin position="50"/>
        <end position="67"/>
    </location>
</feature>
<keyword evidence="7" id="KW-0472">Membrane</keyword>
<keyword evidence="7" id="KW-0812">Transmembrane</keyword>
<name>A0AAV1CG09_OLDCO</name>
<evidence type="ECO:0000256" key="5">
    <source>
        <dbReference type="ARBA" id="ARBA00023034"/>
    </source>
</evidence>
<dbReference type="EMBL" id="OX459119">
    <property type="protein sequence ID" value="CAI9093534.1"/>
    <property type="molecule type" value="Genomic_DNA"/>
</dbReference>
<reference evidence="9" key="1">
    <citation type="submission" date="2023-03" db="EMBL/GenBank/DDBJ databases">
        <authorList>
            <person name="Julca I."/>
        </authorList>
    </citation>
    <scope>NUCLEOTIDE SEQUENCE</scope>
</reference>
<keyword evidence="5" id="KW-0333">Golgi apparatus</keyword>
<dbReference type="Pfam" id="PF03016">
    <property type="entry name" value="Exostosin_GT47"/>
    <property type="match status" value="1"/>
</dbReference>
<evidence type="ECO:0000256" key="1">
    <source>
        <dbReference type="ARBA" id="ARBA00004323"/>
    </source>
</evidence>
<evidence type="ECO:0000256" key="7">
    <source>
        <dbReference type="SAM" id="Phobius"/>
    </source>
</evidence>
<evidence type="ECO:0000313" key="10">
    <source>
        <dbReference type="Proteomes" id="UP001161247"/>
    </source>
</evidence>
<dbReference type="InterPro" id="IPR004263">
    <property type="entry name" value="Exostosin"/>
</dbReference>
<evidence type="ECO:0000259" key="8">
    <source>
        <dbReference type="Pfam" id="PF03016"/>
    </source>
</evidence>
<evidence type="ECO:0000256" key="4">
    <source>
        <dbReference type="ARBA" id="ARBA00022968"/>
    </source>
</evidence>
<dbReference type="PANTHER" id="PTHR11062:SF108">
    <property type="entry name" value="EXOSTOSIN FAMILY PROTEIN"/>
    <property type="match status" value="1"/>
</dbReference>
<keyword evidence="10" id="KW-1185">Reference proteome</keyword>
<accession>A0AAV1CG09</accession>
<feature type="region of interest" description="Disordered" evidence="6">
    <location>
        <begin position="124"/>
        <end position="144"/>
    </location>
</feature>
<keyword evidence="3" id="KW-0808">Transferase</keyword>
<evidence type="ECO:0000313" key="9">
    <source>
        <dbReference type="EMBL" id="CAI9093534.1"/>
    </source>
</evidence>
<dbReference type="PANTHER" id="PTHR11062">
    <property type="entry name" value="EXOSTOSIN HEPARAN SULFATE GLYCOSYLTRANSFERASE -RELATED"/>
    <property type="match status" value="1"/>
</dbReference>
<keyword evidence="3" id="KW-0328">Glycosyltransferase</keyword>
<feature type="domain" description="Exostosin GT47" evidence="8">
    <location>
        <begin position="285"/>
        <end position="395"/>
    </location>
</feature>
<evidence type="ECO:0000256" key="3">
    <source>
        <dbReference type="ARBA" id="ARBA00022676"/>
    </source>
</evidence>
<protein>
    <submittedName>
        <fullName evidence="9">OLC1v1029047C2</fullName>
    </submittedName>
</protein>
<dbReference type="GO" id="GO:0000139">
    <property type="term" value="C:Golgi membrane"/>
    <property type="evidence" value="ECO:0007669"/>
    <property type="project" value="UniProtKB-SubCell"/>
</dbReference>